<protein>
    <submittedName>
        <fullName evidence="1">Uncharacterized protein</fullName>
    </submittedName>
</protein>
<dbReference type="AlphaFoldDB" id="A0A250JBV2"/>
<organism evidence="1 2">
    <name type="scientific">Cystobacter fuscus</name>
    <dbReference type="NCBI Taxonomy" id="43"/>
    <lineage>
        <taxon>Bacteria</taxon>
        <taxon>Pseudomonadati</taxon>
        <taxon>Myxococcota</taxon>
        <taxon>Myxococcia</taxon>
        <taxon>Myxococcales</taxon>
        <taxon>Cystobacterineae</taxon>
        <taxon>Archangiaceae</taxon>
        <taxon>Cystobacter</taxon>
    </lineage>
</organism>
<dbReference type="Proteomes" id="UP000217257">
    <property type="component" value="Chromosome"/>
</dbReference>
<dbReference type="EMBL" id="CP022098">
    <property type="protein sequence ID" value="ATB41365.1"/>
    <property type="molecule type" value="Genomic_DNA"/>
</dbReference>
<dbReference type="RefSeq" id="WP_095989100.1">
    <property type="nucleotide sequence ID" value="NZ_CP022098.1"/>
</dbReference>
<gene>
    <name evidence="1" type="ORF">CYFUS_006830</name>
</gene>
<accession>A0A250JBV2</accession>
<evidence type="ECO:0000313" key="2">
    <source>
        <dbReference type="Proteomes" id="UP000217257"/>
    </source>
</evidence>
<sequence>MDTKTPLLQTVLSWPSQKVIAWLDGLAIGAPVEGEYFNWELLAFTAAARAHEERSTPWARIALMVYGVLAERTSHRERHAFLLSEMNLRAAMIREFGAREGDDVLDPEIIVAWFQESATLSIEEAARASSQDLHLLPMEVLRELRAIKNALNVVSLIAGVETVRRHPELERWLQLRPALP</sequence>
<dbReference type="KEGG" id="cfus:CYFUS_006830"/>
<name>A0A250JBV2_9BACT</name>
<proteinExistence type="predicted"/>
<evidence type="ECO:0000313" key="1">
    <source>
        <dbReference type="EMBL" id="ATB41365.1"/>
    </source>
</evidence>
<reference evidence="1 2" key="1">
    <citation type="submission" date="2017-06" db="EMBL/GenBank/DDBJ databases">
        <title>Sequencing and comparative analysis of myxobacterial genomes.</title>
        <authorList>
            <person name="Rupp O."/>
            <person name="Goesmann A."/>
            <person name="Sogaard-Andersen L."/>
        </authorList>
    </citation>
    <scope>NUCLEOTIDE SEQUENCE [LARGE SCALE GENOMIC DNA]</scope>
    <source>
        <strain evidence="1 2">DSM 52655</strain>
    </source>
</reference>